<dbReference type="Pfam" id="PF00293">
    <property type="entry name" value="NUDIX"/>
    <property type="match status" value="1"/>
</dbReference>
<dbReference type="EMBL" id="JACSQO010000002">
    <property type="protein sequence ID" value="MBD7943426.1"/>
    <property type="molecule type" value="Genomic_DNA"/>
</dbReference>
<dbReference type="PROSITE" id="PS51462">
    <property type="entry name" value="NUDIX"/>
    <property type="match status" value="1"/>
</dbReference>
<dbReference type="InterPro" id="IPR000086">
    <property type="entry name" value="NUDIX_hydrolase_dom"/>
</dbReference>
<dbReference type="InterPro" id="IPR015797">
    <property type="entry name" value="NUDIX_hydrolase-like_dom_sf"/>
</dbReference>
<dbReference type="InterPro" id="IPR020084">
    <property type="entry name" value="NUDIX_hydrolase_CS"/>
</dbReference>
<evidence type="ECO:0000313" key="3">
    <source>
        <dbReference type="EMBL" id="MBD7943426.1"/>
    </source>
</evidence>
<organism evidence="3 4">
    <name type="scientific">Psychrobacillus faecigallinarum</name>
    <dbReference type="NCBI Taxonomy" id="2762235"/>
    <lineage>
        <taxon>Bacteria</taxon>
        <taxon>Bacillati</taxon>
        <taxon>Bacillota</taxon>
        <taxon>Bacilli</taxon>
        <taxon>Bacillales</taxon>
        <taxon>Bacillaceae</taxon>
        <taxon>Psychrobacillus</taxon>
    </lineage>
</organism>
<dbReference type="SUPFAM" id="SSF55811">
    <property type="entry name" value="Nudix"/>
    <property type="match status" value="1"/>
</dbReference>
<accession>A0ABR8R6K3</accession>
<dbReference type="Proteomes" id="UP000640786">
    <property type="component" value="Unassembled WGS sequence"/>
</dbReference>
<keyword evidence="1" id="KW-0378">Hydrolase</keyword>
<comment type="caution">
    <text evidence="3">The sequence shown here is derived from an EMBL/GenBank/DDBJ whole genome shotgun (WGS) entry which is preliminary data.</text>
</comment>
<evidence type="ECO:0000313" key="4">
    <source>
        <dbReference type="Proteomes" id="UP000640786"/>
    </source>
</evidence>
<dbReference type="Gene3D" id="3.90.79.10">
    <property type="entry name" value="Nucleoside Triphosphate Pyrophosphohydrolase"/>
    <property type="match status" value="1"/>
</dbReference>
<sequence>MISFYDLNGYKVDLSFEKDRFTIKPQHVLVLAKKEHKWLLTNHPKRGIEFPGGKKEVYETIEEAAVRETLEETNVVVSNLRWLAEYVVHDVSPFCKAVYIAEVEDIHTGSTIYETDGALWLTQEELEACTNLSFHMMDKGMIAILKEVRVHEEKWNDR</sequence>
<protein>
    <submittedName>
        <fullName evidence="3">NUDIX domain-containing protein</fullName>
    </submittedName>
</protein>
<proteinExistence type="predicted"/>
<evidence type="ECO:0000256" key="1">
    <source>
        <dbReference type="ARBA" id="ARBA00022801"/>
    </source>
</evidence>
<keyword evidence="4" id="KW-1185">Reference proteome</keyword>
<name>A0ABR8R6K3_9BACI</name>
<reference evidence="3 4" key="1">
    <citation type="submission" date="2020-08" db="EMBL/GenBank/DDBJ databases">
        <title>A Genomic Blueprint of the Chicken Gut Microbiome.</title>
        <authorList>
            <person name="Gilroy R."/>
            <person name="Ravi A."/>
            <person name="Getino M."/>
            <person name="Pursley I."/>
            <person name="Horton D.L."/>
            <person name="Alikhan N.-F."/>
            <person name="Baker D."/>
            <person name="Gharbi K."/>
            <person name="Hall N."/>
            <person name="Watson M."/>
            <person name="Adriaenssens E.M."/>
            <person name="Foster-Nyarko E."/>
            <person name="Jarju S."/>
            <person name="Secka A."/>
            <person name="Antonio M."/>
            <person name="Oren A."/>
            <person name="Chaudhuri R."/>
            <person name="La Ragione R.M."/>
            <person name="Hildebrand F."/>
            <person name="Pallen M.J."/>
        </authorList>
    </citation>
    <scope>NUCLEOTIDE SEQUENCE [LARGE SCALE GENOMIC DNA]</scope>
    <source>
        <strain evidence="3 4">Sa2BUA9</strain>
    </source>
</reference>
<dbReference type="RefSeq" id="WP_191696716.1">
    <property type="nucleotide sequence ID" value="NZ_JACSQO010000002.1"/>
</dbReference>
<evidence type="ECO:0000259" key="2">
    <source>
        <dbReference type="PROSITE" id="PS51462"/>
    </source>
</evidence>
<dbReference type="PROSITE" id="PS00893">
    <property type="entry name" value="NUDIX_BOX"/>
    <property type="match status" value="1"/>
</dbReference>
<feature type="domain" description="Nudix hydrolase" evidence="2">
    <location>
        <begin position="21"/>
        <end position="150"/>
    </location>
</feature>
<gene>
    <name evidence="3" type="ORF">H9650_04785</name>
</gene>